<reference evidence="3" key="1">
    <citation type="journal article" date="2023" name="Genome Biol. Evol.">
        <title>First Whole Genome Sequence and Flow Cytometry Genome Size Data for the Lichen-Forming Fungus Ramalina farinacea (Ascomycota).</title>
        <authorList>
            <person name="Llewellyn T."/>
            <person name="Mian S."/>
            <person name="Hill R."/>
            <person name="Leitch I.J."/>
            <person name="Gaya E."/>
        </authorList>
    </citation>
    <scope>NUCLEOTIDE SEQUENCE</scope>
    <source>
        <strain evidence="3">LIQ254RAFAR</strain>
    </source>
</reference>
<dbReference type="InterPro" id="IPR019236">
    <property type="entry name" value="APP1_cat"/>
</dbReference>
<dbReference type="Pfam" id="PF09949">
    <property type="entry name" value="APP1_cat"/>
    <property type="match status" value="1"/>
</dbReference>
<dbReference type="PANTHER" id="PTHR28208:SF3">
    <property type="entry name" value="PHOSPHATIDATE PHOSPHATASE APP1"/>
    <property type="match status" value="1"/>
</dbReference>
<feature type="compositionally biased region" description="Low complexity" evidence="1">
    <location>
        <begin position="722"/>
        <end position="731"/>
    </location>
</feature>
<dbReference type="PIRSF" id="PIRSF037464">
    <property type="entry name" value="UCP037464_APP1"/>
    <property type="match status" value="1"/>
</dbReference>
<feature type="compositionally biased region" description="Basic and acidic residues" evidence="1">
    <location>
        <begin position="171"/>
        <end position="202"/>
    </location>
</feature>
<feature type="compositionally biased region" description="Polar residues" evidence="1">
    <location>
        <begin position="211"/>
        <end position="226"/>
    </location>
</feature>
<dbReference type="GO" id="GO:0008195">
    <property type="term" value="F:phosphatidate phosphatase activity"/>
    <property type="evidence" value="ECO:0007669"/>
    <property type="project" value="InterPro"/>
</dbReference>
<comment type="caution">
    <text evidence="3">The sequence shown here is derived from an EMBL/GenBank/DDBJ whole genome shotgun (WGS) entry which is preliminary data.</text>
</comment>
<gene>
    <name evidence="3" type="ORF">OHK93_005840</name>
</gene>
<feature type="region of interest" description="Disordered" evidence="1">
    <location>
        <begin position="155"/>
        <end position="277"/>
    </location>
</feature>
<feature type="compositionally biased region" description="Low complexity" evidence="1">
    <location>
        <begin position="155"/>
        <end position="168"/>
    </location>
</feature>
<feature type="domain" description="Phosphatidate phosphatase APP1 catalytic" evidence="2">
    <location>
        <begin position="362"/>
        <end position="511"/>
    </location>
</feature>
<evidence type="ECO:0000313" key="3">
    <source>
        <dbReference type="EMBL" id="MDI1486608.1"/>
    </source>
</evidence>
<evidence type="ECO:0000313" key="4">
    <source>
        <dbReference type="Proteomes" id="UP001161017"/>
    </source>
</evidence>
<protein>
    <recommendedName>
        <fullName evidence="2">Phosphatidate phosphatase APP1 catalytic domain-containing protein</fullName>
    </recommendedName>
</protein>
<dbReference type="SUPFAM" id="SSF56784">
    <property type="entry name" value="HAD-like"/>
    <property type="match status" value="1"/>
</dbReference>
<name>A0AA43QKX6_9LECA</name>
<feature type="region of interest" description="Disordered" evidence="1">
    <location>
        <begin position="612"/>
        <end position="817"/>
    </location>
</feature>
<feature type="compositionally biased region" description="Pro residues" evidence="1">
    <location>
        <begin position="708"/>
        <end position="721"/>
    </location>
</feature>
<feature type="region of interest" description="Disordered" evidence="1">
    <location>
        <begin position="516"/>
        <end position="594"/>
    </location>
</feature>
<dbReference type="GO" id="GO:0030479">
    <property type="term" value="C:actin cortical patch"/>
    <property type="evidence" value="ECO:0007669"/>
    <property type="project" value="TreeGrafter"/>
</dbReference>
<feature type="compositionally biased region" description="Low complexity" evidence="1">
    <location>
        <begin position="666"/>
        <end position="693"/>
    </location>
</feature>
<sequence length="817" mass="88872">MDADVGYGEKGYRRKKLAGYLKAANELRQSYSQAYGLSGRDGAAEENESSVPGGFPDVSVVRNGDEEMLLFPSYANRHRRRKGSVQDRVPAATDLKNAEGSGDAEYWRKEYEKHEDQNAVVDVNIRGWLYAPHKGQMTRKNRILVGIARHLSGIPAPSSSRAASPSSPHHARVEARTARHEDELAEREAESIERKGRGEADMAWRGGYSEKPSSGNDEQALNSSPEPSRESSLDRRQSRPGPIPRPLSTSSINSIQPDHIKPRQKRRTWNQPSEMSPEELSVANAHLMVRLKPFLTTPLVSTPLTVFFYNEASSKSRTITTNESGHFSLSAPLDFVPTHVRVLASDKLSATEEVRITEPHGISMISDIDDTIKHSAIGSGAKEIFRNAFIRDLGDLTIEGVREWYTTLSDMGVKLHYVSNSPWQLYPVLTSFFAQAGLPNGSFHLKQYTGMLQGIFEPVAERKKGTLEKIMDDFPERRFILVGDSGEADLELYTDIMLANPGRILGVYIRDVTTSPSRGLLDAGPRSRSSVSSFRGRRDNSSSSISPKPSTSNLKERPPMLPPRKSTSASNTPAAVPKPSPNPAMGTLIDFSTDDKDKPIQKLRHSMTDPLAGELTEAQTPIKAPKSPPPSKPAKPLSLRPSPSSNPPPDPLKRKPAPPPPRRPGRQSSSTSISTTTSTDTTPNLPTDPSPLSQIHNLSSNQSIPTTTPAPSPQPKPPNAPPSESSSYSASVRNKVASAYNSLPSWYPPNQASSTPSTNPDDRPPPPIPPRRNITSVPSAVAGYATSRLGGADPTPTPLLLLMGPTATTQAATRATS</sequence>
<feature type="compositionally biased region" description="Polar residues" evidence="1">
    <location>
        <begin position="739"/>
        <end position="752"/>
    </location>
</feature>
<dbReference type="AlphaFoldDB" id="A0AA43QKX6"/>
<dbReference type="EMBL" id="JAPUFD010000003">
    <property type="protein sequence ID" value="MDI1486608.1"/>
    <property type="molecule type" value="Genomic_DNA"/>
</dbReference>
<accession>A0AA43QKX6</accession>
<proteinExistence type="predicted"/>
<feature type="region of interest" description="Disordered" evidence="1">
    <location>
        <begin position="37"/>
        <end position="58"/>
    </location>
</feature>
<dbReference type="PANTHER" id="PTHR28208">
    <property type="entry name" value="PHOSPHATIDATE PHOSPHATASE APP1"/>
    <property type="match status" value="1"/>
</dbReference>
<feature type="compositionally biased region" description="Low complexity" evidence="1">
    <location>
        <begin position="634"/>
        <end position="643"/>
    </location>
</feature>
<keyword evidence="4" id="KW-1185">Reference proteome</keyword>
<dbReference type="InterPro" id="IPR052935">
    <property type="entry name" value="Mg2+_PAP"/>
</dbReference>
<feature type="compositionally biased region" description="Low complexity" evidence="1">
    <location>
        <begin position="789"/>
        <end position="817"/>
    </location>
</feature>
<feature type="compositionally biased region" description="Polar residues" evidence="1">
    <location>
        <begin position="247"/>
        <end position="256"/>
    </location>
</feature>
<organism evidence="3 4">
    <name type="scientific">Ramalina farinacea</name>
    <dbReference type="NCBI Taxonomy" id="258253"/>
    <lineage>
        <taxon>Eukaryota</taxon>
        <taxon>Fungi</taxon>
        <taxon>Dikarya</taxon>
        <taxon>Ascomycota</taxon>
        <taxon>Pezizomycotina</taxon>
        <taxon>Lecanoromycetes</taxon>
        <taxon>OSLEUM clade</taxon>
        <taxon>Lecanoromycetidae</taxon>
        <taxon>Lecanorales</taxon>
        <taxon>Lecanorineae</taxon>
        <taxon>Ramalinaceae</taxon>
        <taxon>Ramalina</taxon>
    </lineage>
</organism>
<dbReference type="Proteomes" id="UP001161017">
    <property type="component" value="Unassembled WGS sequence"/>
</dbReference>
<evidence type="ECO:0000259" key="2">
    <source>
        <dbReference type="Pfam" id="PF09949"/>
    </source>
</evidence>
<evidence type="ECO:0000256" key="1">
    <source>
        <dbReference type="SAM" id="MobiDB-lite"/>
    </source>
</evidence>
<dbReference type="InterPro" id="IPR036412">
    <property type="entry name" value="HAD-like_sf"/>
</dbReference>
<feature type="compositionally biased region" description="Low complexity" evidence="1">
    <location>
        <begin position="541"/>
        <end position="552"/>
    </location>
</feature>
<feature type="compositionally biased region" description="Basic and acidic residues" evidence="1">
    <location>
        <begin position="227"/>
        <end position="237"/>
    </location>
</feature>
<dbReference type="InterPro" id="IPR017210">
    <property type="entry name" value="APP1"/>
</dbReference>